<gene>
    <name evidence="2" type="ORF">Hypma_001355</name>
</gene>
<dbReference type="InParanoid" id="A0A369K3X5"/>
<evidence type="ECO:0008006" key="4">
    <source>
        <dbReference type="Google" id="ProtNLM"/>
    </source>
</evidence>
<accession>A0A369K3X5</accession>
<comment type="caution">
    <text evidence="2">The sequence shown here is derived from an EMBL/GenBank/DDBJ whole genome shotgun (WGS) entry which is preliminary data.</text>
</comment>
<name>A0A369K3X5_HYPMA</name>
<dbReference type="Proteomes" id="UP000076154">
    <property type="component" value="Unassembled WGS sequence"/>
</dbReference>
<proteinExistence type="predicted"/>
<keyword evidence="1" id="KW-0732">Signal</keyword>
<evidence type="ECO:0000256" key="1">
    <source>
        <dbReference type="SAM" id="SignalP"/>
    </source>
</evidence>
<protein>
    <recommendedName>
        <fullName evidence="4">Secreted protein</fullName>
    </recommendedName>
</protein>
<dbReference type="EMBL" id="LUEZ02000012">
    <property type="protein sequence ID" value="RDB28190.1"/>
    <property type="molecule type" value="Genomic_DNA"/>
</dbReference>
<reference evidence="2" key="1">
    <citation type="submission" date="2018-04" db="EMBL/GenBank/DDBJ databases">
        <title>Whole genome sequencing of Hypsizygus marmoreus.</title>
        <authorList>
            <person name="Choi I.-G."/>
            <person name="Min B."/>
            <person name="Kim J.-G."/>
            <person name="Kim S."/>
            <person name="Oh Y.-L."/>
            <person name="Kong W.-S."/>
            <person name="Park H."/>
            <person name="Jeong J."/>
            <person name="Song E.-S."/>
        </authorList>
    </citation>
    <scope>NUCLEOTIDE SEQUENCE [LARGE SCALE GENOMIC DNA]</scope>
    <source>
        <strain evidence="2">51987-8</strain>
    </source>
</reference>
<feature type="chain" id="PRO_5016860302" description="Secreted protein" evidence="1">
    <location>
        <begin position="29"/>
        <end position="153"/>
    </location>
</feature>
<feature type="signal peptide" evidence="1">
    <location>
        <begin position="1"/>
        <end position="28"/>
    </location>
</feature>
<evidence type="ECO:0000313" key="3">
    <source>
        <dbReference type="Proteomes" id="UP000076154"/>
    </source>
</evidence>
<dbReference type="AlphaFoldDB" id="A0A369K3X5"/>
<sequence length="153" mass="17587">MIAMAPFRVSHSLCALLFSMPLTQPAHSVRRIVTAPFPPERTTHSISLISQHRFFLSVTTCMRTPATPLHSWANSLPHSCTTHRHSHCSVTIPTALFTAHNHKDIVYLHYYFHYSRHYMPTHNRIIWRSILLNGDAYQDTTCCGPVCIEHVRK</sequence>
<keyword evidence="3" id="KW-1185">Reference proteome</keyword>
<evidence type="ECO:0000313" key="2">
    <source>
        <dbReference type="EMBL" id="RDB28190.1"/>
    </source>
</evidence>
<organism evidence="2 3">
    <name type="scientific">Hypsizygus marmoreus</name>
    <name type="common">White beech mushroom</name>
    <name type="synonym">Agaricus marmoreus</name>
    <dbReference type="NCBI Taxonomy" id="39966"/>
    <lineage>
        <taxon>Eukaryota</taxon>
        <taxon>Fungi</taxon>
        <taxon>Dikarya</taxon>
        <taxon>Basidiomycota</taxon>
        <taxon>Agaricomycotina</taxon>
        <taxon>Agaricomycetes</taxon>
        <taxon>Agaricomycetidae</taxon>
        <taxon>Agaricales</taxon>
        <taxon>Tricholomatineae</taxon>
        <taxon>Lyophyllaceae</taxon>
        <taxon>Hypsizygus</taxon>
    </lineage>
</organism>